<dbReference type="InterPro" id="IPR004001">
    <property type="entry name" value="Actin_CS"/>
</dbReference>
<organism evidence="2 3">
    <name type="scientific">Tieghemostelium lacteum</name>
    <name type="common">Slime mold</name>
    <name type="synonym">Dictyostelium lacteum</name>
    <dbReference type="NCBI Taxonomy" id="361077"/>
    <lineage>
        <taxon>Eukaryota</taxon>
        <taxon>Amoebozoa</taxon>
        <taxon>Evosea</taxon>
        <taxon>Eumycetozoa</taxon>
        <taxon>Dictyostelia</taxon>
        <taxon>Dictyosteliales</taxon>
        <taxon>Raperosteliaceae</taxon>
        <taxon>Tieghemostelium</taxon>
    </lineage>
</organism>
<dbReference type="OrthoDB" id="337660at2759"/>
<dbReference type="PRINTS" id="PR00190">
    <property type="entry name" value="ACTIN"/>
</dbReference>
<dbReference type="PROSITE" id="PS00432">
    <property type="entry name" value="ACTINS_2"/>
    <property type="match status" value="1"/>
</dbReference>
<accession>A0A151ZEH2</accession>
<proteinExistence type="inferred from homology"/>
<gene>
    <name evidence="2" type="ORF">DLAC_06327</name>
</gene>
<name>A0A151ZEH2_TIELA</name>
<dbReference type="Proteomes" id="UP000076078">
    <property type="component" value="Unassembled WGS sequence"/>
</dbReference>
<dbReference type="InterPro" id="IPR004000">
    <property type="entry name" value="Actin"/>
</dbReference>
<dbReference type="GO" id="GO:0005856">
    <property type="term" value="C:cytoskeleton"/>
    <property type="evidence" value="ECO:0007669"/>
    <property type="project" value="UniProtKB-ARBA"/>
</dbReference>
<dbReference type="SMART" id="SM00268">
    <property type="entry name" value="ACTIN"/>
    <property type="match status" value="1"/>
</dbReference>
<dbReference type="GO" id="GO:0016192">
    <property type="term" value="P:vesicle-mediated transport"/>
    <property type="evidence" value="ECO:0007669"/>
    <property type="project" value="UniProtKB-ARBA"/>
</dbReference>
<dbReference type="InterPro" id="IPR043129">
    <property type="entry name" value="ATPase_NBD"/>
</dbReference>
<dbReference type="InParanoid" id="A0A151ZEH2"/>
<evidence type="ECO:0000313" key="3">
    <source>
        <dbReference type="Proteomes" id="UP000076078"/>
    </source>
</evidence>
<dbReference type="SUPFAM" id="SSF53067">
    <property type="entry name" value="Actin-like ATPase domain"/>
    <property type="match status" value="2"/>
</dbReference>
<dbReference type="AlphaFoldDB" id="A0A151ZEH2"/>
<dbReference type="EMBL" id="LODT01000029">
    <property type="protein sequence ID" value="KYQ92362.1"/>
    <property type="molecule type" value="Genomic_DNA"/>
</dbReference>
<dbReference type="Pfam" id="PF00022">
    <property type="entry name" value="Actin"/>
    <property type="match status" value="1"/>
</dbReference>
<dbReference type="FunFam" id="3.30.420.40:FF:000050">
    <property type="entry name" value="Actin, alpha skeletal muscle"/>
    <property type="match status" value="1"/>
</dbReference>
<comment type="similarity">
    <text evidence="1">Belongs to the actin family.</text>
</comment>
<dbReference type="Gene3D" id="3.90.640.10">
    <property type="entry name" value="Actin, Chain A, domain 4"/>
    <property type="match status" value="1"/>
</dbReference>
<dbReference type="STRING" id="361077.A0A151ZEH2"/>
<comment type="caution">
    <text evidence="2">The sequence shown here is derived from an EMBL/GenBank/DDBJ whole genome shotgun (WGS) entry which is preliminary data.</text>
</comment>
<sequence>MIGFSVNMSNRSIVIDSGSGSTRVGYAGDENVVCEIPSVVGYSKFAGVFDGPDYFIGNDALNKSDQLTLKLPIDRGLITNWDAMEKMWSYIYDKELKVESKNQSVLLTDSPLNLKANRSKMAQIMFEKFNVPSLTIANSALLALQSCDINTGVIVDCGDSITNVVPIYEGNTLRTNTISLKLGGRDITDFLGRMLKENSLITPQEKSHTIKDIKEKVSYIAYDFNDELKNAQNLQTQDKIYTLPDGRDIKVGTERFSCTESLFDPSYLDFDFNGIHKAVFNSIAKCDIDIRGGLYENVYLVGGTTLFKGFEYRLYKEIIALNQKLKIKFTSLPDRRLSTWKGASKMAASQSTQWITKQEYEEQGPSIIATKTQNT</sequence>
<reference evidence="2 3" key="1">
    <citation type="submission" date="2015-12" db="EMBL/GenBank/DDBJ databases">
        <title>Dictyostelia acquired genes for synthesis and detection of signals that induce cell-type specialization by lateral gene transfer from prokaryotes.</title>
        <authorList>
            <person name="Gloeckner G."/>
            <person name="Schaap P."/>
        </authorList>
    </citation>
    <scope>NUCLEOTIDE SEQUENCE [LARGE SCALE GENOMIC DNA]</scope>
    <source>
        <strain evidence="2 3">TK</strain>
    </source>
</reference>
<evidence type="ECO:0000313" key="2">
    <source>
        <dbReference type="EMBL" id="KYQ92362.1"/>
    </source>
</evidence>
<evidence type="ECO:0000256" key="1">
    <source>
        <dbReference type="RuleBase" id="RU000487"/>
    </source>
</evidence>
<dbReference type="Gene3D" id="3.30.420.40">
    <property type="match status" value="2"/>
</dbReference>
<protein>
    <submittedName>
        <fullName evidence="2">Actin</fullName>
    </submittedName>
</protein>
<keyword evidence="3" id="KW-1185">Reference proteome</keyword>
<dbReference type="PANTHER" id="PTHR11937">
    <property type="entry name" value="ACTIN"/>
    <property type="match status" value="1"/>
</dbReference>